<reference evidence="3" key="1">
    <citation type="submission" date="2016-10" db="EMBL/GenBank/DDBJ databases">
        <authorList>
            <person name="Varghese N."/>
            <person name="Submissions S."/>
        </authorList>
    </citation>
    <scope>NUCLEOTIDE SEQUENCE [LARGE SCALE GENOMIC DNA]</scope>
    <source>
        <strain evidence="3">Jip14</strain>
    </source>
</reference>
<name>A0A1H7Q4C1_9SPHI</name>
<dbReference type="PANTHER" id="PTHR43471">
    <property type="entry name" value="ABC TRANSPORTER PERMEASE"/>
    <property type="match status" value="1"/>
</dbReference>
<keyword evidence="1" id="KW-0812">Transmembrane</keyword>
<evidence type="ECO:0000313" key="3">
    <source>
        <dbReference type="Proteomes" id="UP000198916"/>
    </source>
</evidence>
<dbReference type="InterPro" id="IPR021913">
    <property type="entry name" value="DUF3526"/>
</dbReference>
<dbReference type="RefSeq" id="WP_177181135.1">
    <property type="nucleotide sequence ID" value="NZ_FNZR01000005.1"/>
</dbReference>
<feature type="transmembrane region" description="Helical" evidence="1">
    <location>
        <begin position="149"/>
        <end position="169"/>
    </location>
</feature>
<keyword evidence="1" id="KW-1133">Transmembrane helix</keyword>
<dbReference type="AlphaFoldDB" id="A0A1H7Q4C1"/>
<organism evidence="2 3">
    <name type="scientific">Parapedobacter koreensis</name>
    <dbReference type="NCBI Taxonomy" id="332977"/>
    <lineage>
        <taxon>Bacteria</taxon>
        <taxon>Pseudomonadati</taxon>
        <taxon>Bacteroidota</taxon>
        <taxon>Sphingobacteriia</taxon>
        <taxon>Sphingobacteriales</taxon>
        <taxon>Sphingobacteriaceae</taxon>
        <taxon>Parapedobacter</taxon>
    </lineage>
</organism>
<gene>
    <name evidence="2" type="ORF">SAMN05421740_105140</name>
</gene>
<evidence type="ECO:0000313" key="2">
    <source>
        <dbReference type="EMBL" id="SEL42147.1"/>
    </source>
</evidence>
<dbReference type="PANTHER" id="PTHR43471:SF1">
    <property type="entry name" value="ABC TRANSPORTER PERMEASE PROTEIN NOSY-RELATED"/>
    <property type="match status" value="1"/>
</dbReference>
<dbReference type="PROSITE" id="PS51257">
    <property type="entry name" value="PROKAR_LIPOPROTEIN"/>
    <property type="match status" value="1"/>
</dbReference>
<feature type="transmembrane region" description="Helical" evidence="1">
    <location>
        <begin position="258"/>
        <end position="275"/>
    </location>
</feature>
<dbReference type="EMBL" id="FNZR01000005">
    <property type="protein sequence ID" value="SEL42147.1"/>
    <property type="molecule type" value="Genomic_DNA"/>
</dbReference>
<feature type="transmembrane region" description="Helical" evidence="1">
    <location>
        <begin position="200"/>
        <end position="223"/>
    </location>
</feature>
<accession>A0A1H7Q4C1</accession>
<dbReference type="Proteomes" id="UP000198916">
    <property type="component" value="Unassembled WGS sequence"/>
</dbReference>
<dbReference type="Pfam" id="PF12040">
    <property type="entry name" value="DUF3526"/>
    <property type="match status" value="1"/>
</dbReference>
<feature type="transmembrane region" description="Helical" evidence="1">
    <location>
        <begin position="229"/>
        <end position="251"/>
    </location>
</feature>
<feature type="transmembrane region" description="Helical" evidence="1">
    <location>
        <begin position="20"/>
        <end position="37"/>
    </location>
</feature>
<protein>
    <recommendedName>
        <fullName evidence="4">ABC-2 type transport system permease protein</fullName>
    </recommendedName>
</protein>
<keyword evidence="1" id="KW-0472">Membrane</keyword>
<sequence>MNRFLIIFRFEGRLLLRTPAMLVSLLVFTLIGCYALFSGSATIKRQQAAIDSLHADYQHKYERVLARFHPADTSAAAKRDSTYAGMAVMVNYWLPQVAANTPSAVAFMAVGQRDVYPYFVQVRSSVDYLDASNAQLANPVKQLAGHLDFAFVITYLLPLLCIGMCYNALAQEKTAGTHSLLRLYGLGDAQLARFKLLARYSFAAAMLVILHLLALSMAGLGAIVAVGSFLGLSLLYLLFWMAAFYAIVCLANEAMATALAMLAAWVAFVVVMPALSNTALDVRHPVPLKADIASYKRHASETIWATDQDTLVRQFLDNNVEFRPYYRPELDERPWGDWAIAAYYDLLDRQVTAYADTALQPLERRTAASQQLVRYNPVTLVQALYTELAGTSLRQQEFFEEQAAAFQRTWRRFIYRFQLTGTSLVPDDFQTFPRFEPVPYRRHQQLFAWGAIAWAAYICLFLLLPHGWRSRRADR</sequence>
<evidence type="ECO:0008006" key="4">
    <source>
        <dbReference type="Google" id="ProtNLM"/>
    </source>
</evidence>
<keyword evidence="3" id="KW-1185">Reference proteome</keyword>
<dbReference type="STRING" id="332977.SAMN05421740_105140"/>
<evidence type="ECO:0000256" key="1">
    <source>
        <dbReference type="SAM" id="Phobius"/>
    </source>
</evidence>
<feature type="transmembrane region" description="Helical" evidence="1">
    <location>
        <begin position="446"/>
        <end position="465"/>
    </location>
</feature>
<proteinExistence type="predicted"/>